<name>A0ABT9NR97_9ACTN</name>
<reference evidence="1 2" key="1">
    <citation type="submission" date="2023-07" db="EMBL/GenBank/DDBJ databases">
        <title>Sequencing the genomes of 1000 actinobacteria strains.</title>
        <authorList>
            <person name="Klenk H.-P."/>
        </authorList>
    </citation>
    <scope>NUCLEOTIDE SEQUENCE [LARGE SCALE GENOMIC DNA]</scope>
    <source>
        <strain evidence="1 2">GD13</strain>
    </source>
</reference>
<dbReference type="EMBL" id="JAUSQM010000001">
    <property type="protein sequence ID" value="MDP9822913.1"/>
    <property type="molecule type" value="Genomic_DNA"/>
</dbReference>
<comment type="caution">
    <text evidence="1">The sequence shown here is derived from an EMBL/GenBank/DDBJ whole genome shotgun (WGS) entry which is preliminary data.</text>
</comment>
<proteinExistence type="predicted"/>
<keyword evidence="2" id="KW-1185">Reference proteome</keyword>
<accession>A0ABT9NR97</accession>
<evidence type="ECO:0000313" key="1">
    <source>
        <dbReference type="EMBL" id="MDP9822913.1"/>
    </source>
</evidence>
<dbReference type="InterPro" id="IPR021522">
    <property type="entry name" value="MctB"/>
</dbReference>
<dbReference type="RefSeq" id="WP_181641713.1">
    <property type="nucleotide sequence ID" value="NZ_CCXJ01000173.1"/>
</dbReference>
<sequence>MMTFRYHIVTVVSVFLALAVGIAIGGGPLKGEVDNSLVTQVETDRRTIATLESQLSAAKTTADFNAAAAGAVAPLVLGDRLAGHAVAVVALPGADPATVAALGDTVVSAGGTLAGSYRVAAALLDEEQRQLVDDLSAQLATEVPDLAADTDGYALTGALLARAIATSEDAPQDADQVTSAVLAGLSTAGLVMAEEAPEQRADLVLLAAGPAPESQLPGGAAAALSPLVGALAEGAAGVVLAGPTRAARPGGVLALLRDDLRTAGRVSTVDSAQLVLGQIVTVLTLERALAGEVGHHGAVDAADGAAPGS</sequence>
<gene>
    <name evidence="1" type="ORF">J2S59_002722</name>
</gene>
<protein>
    <recommendedName>
        <fullName evidence="3">Copper transporter</fullName>
    </recommendedName>
</protein>
<dbReference type="Pfam" id="PF11382">
    <property type="entry name" value="MctB"/>
    <property type="match status" value="1"/>
</dbReference>
<evidence type="ECO:0008006" key="3">
    <source>
        <dbReference type="Google" id="ProtNLM"/>
    </source>
</evidence>
<evidence type="ECO:0000313" key="2">
    <source>
        <dbReference type="Proteomes" id="UP001240447"/>
    </source>
</evidence>
<dbReference type="Proteomes" id="UP001240447">
    <property type="component" value="Unassembled WGS sequence"/>
</dbReference>
<organism evidence="1 2">
    <name type="scientific">Nocardioides massiliensis</name>
    <dbReference type="NCBI Taxonomy" id="1325935"/>
    <lineage>
        <taxon>Bacteria</taxon>
        <taxon>Bacillati</taxon>
        <taxon>Actinomycetota</taxon>
        <taxon>Actinomycetes</taxon>
        <taxon>Propionibacteriales</taxon>
        <taxon>Nocardioidaceae</taxon>
        <taxon>Nocardioides</taxon>
    </lineage>
</organism>